<accession>A0A814THT4</accession>
<protein>
    <submittedName>
        <fullName evidence="1">Uncharacterized protein</fullName>
    </submittedName>
</protein>
<reference evidence="1" key="1">
    <citation type="submission" date="2021-02" db="EMBL/GenBank/DDBJ databases">
        <authorList>
            <person name="Nowell W R."/>
        </authorList>
    </citation>
    <scope>NUCLEOTIDE SEQUENCE</scope>
    <source>
        <strain evidence="1">Ploen Becks lab</strain>
    </source>
</reference>
<feature type="non-terminal residue" evidence="1">
    <location>
        <position position="19"/>
    </location>
</feature>
<keyword evidence="2" id="KW-1185">Reference proteome</keyword>
<organism evidence="1 2">
    <name type="scientific">Brachionus calyciflorus</name>
    <dbReference type="NCBI Taxonomy" id="104777"/>
    <lineage>
        <taxon>Eukaryota</taxon>
        <taxon>Metazoa</taxon>
        <taxon>Spiralia</taxon>
        <taxon>Gnathifera</taxon>
        <taxon>Rotifera</taxon>
        <taxon>Eurotatoria</taxon>
        <taxon>Monogononta</taxon>
        <taxon>Pseudotrocha</taxon>
        <taxon>Ploima</taxon>
        <taxon>Brachionidae</taxon>
        <taxon>Brachionus</taxon>
    </lineage>
</organism>
<gene>
    <name evidence="1" type="ORF">OXX778_LOCUS23603</name>
</gene>
<evidence type="ECO:0000313" key="1">
    <source>
        <dbReference type="EMBL" id="CAF1161554.1"/>
    </source>
</evidence>
<dbReference type="AlphaFoldDB" id="A0A814THT4"/>
<proteinExistence type="predicted"/>
<evidence type="ECO:0000313" key="2">
    <source>
        <dbReference type="Proteomes" id="UP000663879"/>
    </source>
</evidence>
<dbReference type="Proteomes" id="UP000663879">
    <property type="component" value="Unassembled WGS sequence"/>
</dbReference>
<name>A0A814THT4_9BILA</name>
<comment type="caution">
    <text evidence="1">The sequence shown here is derived from an EMBL/GenBank/DDBJ whole genome shotgun (WGS) entry which is preliminary data.</text>
</comment>
<dbReference type="EMBL" id="CAJNOC010014589">
    <property type="protein sequence ID" value="CAF1161554.1"/>
    <property type="molecule type" value="Genomic_DNA"/>
</dbReference>
<sequence>MHYIQEENYRKALEALAKQ</sequence>